<organism evidence="3 4">
    <name type="scientific">Kibdelosporangium lantanae</name>
    <dbReference type="NCBI Taxonomy" id="1497396"/>
    <lineage>
        <taxon>Bacteria</taxon>
        <taxon>Bacillati</taxon>
        <taxon>Actinomycetota</taxon>
        <taxon>Actinomycetes</taxon>
        <taxon>Pseudonocardiales</taxon>
        <taxon>Pseudonocardiaceae</taxon>
        <taxon>Kibdelosporangium</taxon>
    </lineage>
</organism>
<dbReference type="InterPro" id="IPR011761">
    <property type="entry name" value="ATP-grasp"/>
</dbReference>
<protein>
    <submittedName>
        <fullName evidence="3">Acetate--CoA ligase family protein</fullName>
    </submittedName>
</protein>
<dbReference type="InterPro" id="IPR013815">
    <property type="entry name" value="ATP_grasp_subdomain_1"/>
</dbReference>
<dbReference type="PROSITE" id="PS50975">
    <property type="entry name" value="ATP_GRASP"/>
    <property type="match status" value="1"/>
</dbReference>
<evidence type="ECO:0000256" key="1">
    <source>
        <dbReference type="PROSITE-ProRule" id="PRU00409"/>
    </source>
</evidence>
<dbReference type="PANTHER" id="PTHR42793">
    <property type="entry name" value="COA BINDING DOMAIN CONTAINING PROTEIN"/>
    <property type="match status" value="1"/>
</dbReference>
<proteinExistence type="predicted"/>
<evidence type="ECO:0000259" key="2">
    <source>
        <dbReference type="PROSITE" id="PS50975"/>
    </source>
</evidence>
<evidence type="ECO:0000313" key="4">
    <source>
        <dbReference type="Proteomes" id="UP001597045"/>
    </source>
</evidence>
<dbReference type="Gene3D" id="3.30.1490.20">
    <property type="entry name" value="ATP-grasp fold, A domain"/>
    <property type="match status" value="1"/>
</dbReference>
<keyword evidence="1" id="KW-0547">Nucleotide-binding</keyword>
<keyword evidence="1" id="KW-0067">ATP-binding</keyword>
<feature type="non-terminal residue" evidence="3">
    <location>
        <position position="1"/>
    </location>
</feature>
<gene>
    <name evidence="3" type="ORF">ACFQ1S_39900</name>
</gene>
<dbReference type="Proteomes" id="UP001597045">
    <property type="component" value="Unassembled WGS sequence"/>
</dbReference>
<feature type="domain" description="ATP-grasp" evidence="2">
    <location>
        <begin position="15"/>
        <end position="54"/>
    </location>
</feature>
<comment type="caution">
    <text evidence="3">The sequence shown here is derived from an EMBL/GenBank/DDBJ whole genome shotgun (WGS) entry which is preliminary data.</text>
</comment>
<evidence type="ECO:0000313" key="3">
    <source>
        <dbReference type="EMBL" id="MFD1051271.1"/>
    </source>
</evidence>
<keyword evidence="4" id="KW-1185">Reference proteome</keyword>
<accession>A0ABW3ML26</accession>
<dbReference type="EMBL" id="JBHTIS010003460">
    <property type="protein sequence ID" value="MFD1051271.1"/>
    <property type="molecule type" value="Genomic_DNA"/>
</dbReference>
<dbReference type="Gene3D" id="3.30.470.20">
    <property type="entry name" value="ATP-grasp fold, B domain"/>
    <property type="match status" value="1"/>
</dbReference>
<dbReference type="Pfam" id="PF13549">
    <property type="entry name" value="ATP-grasp_5"/>
    <property type="match status" value="1"/>
</dbReference>
<dbReference type="SUPFAM" id="SSF56059">
    <property type="entry name" value="Glutathione synthetase ATP-binding domain-like"/>
    <property type="match status" value="1"/>
</dbReference>
<keyword evidence="3" id="KW-0436">Ligase</keyword>
<dbReference type="GO" id="GO:0016874">
    <property type="term" value="F:ligase activity"/>
    <property type="evidence" value="ECO:0007669"/>
    <property type="project" value="UniProtKB-KW"/>
</dbReference>
<sequence length="197" mass="21356">DGDTSQRWLTDQQAFDFLSCYGIQIAPFRIAHSADEAAQVAEELGFPVAAKAANSLLRHRFDLVGVRLDISGPDAMRAAYGDIRAVSGVDEVYVQRMVDKGTSCAIGLQDDPSFGTLVSFGLSGVVNDLLGDRAYRAIPMTMSAAPKLVMTRSLGDGSAGCQRAVRTVHLAFKLAVSRFATCIVRRCGRLHARTYRR</sequence>
<dbReference type="PANTHER" id="PTHR42793:SF1">
    <property type="entry name" value="PEPTIDYL-LYSINE N-ACETYLTRANSFERASE PATZ"/>
    <property type="match status" value="1"/>
</dbReference>
<reference evidence="4" key="1">
    <citation type="journal article" date="2019" name="Int. J. Syst. Evol. Microbiol.">
        <title>The Global Catalogue of Microorganisms (GCM) 10K type strain sequencing project: providing services to taxonomists for standard genome sequencing and annotation.</title>
        <authorList>
            <consortium name="The Broad Institute Genomics Platform"/>
            <consortium name="The Broad Institute Genome Sequencing Center for Infectious Disease"/>
            <person name="Wu L."/>
            <person name="Ma J."/>
        </authorList>
    </citation>
    <scope>NUCLEOTIDE SEQUENCE [LARGE SCALE GENOMIC DNA]</scope>
    <source>
        <strain evidence="4">JCM 31486</strain>
    </source>
</reference>
<name>A0ABW3ML26_9PSEU</name>